<keyword evidence="3" id="KW-0378">Hydrolase</keyword>
<dbReference type="GO" id="GO:0004386">
    <property type="term" value="F:helicase activity"/>
    <property type="evidence" value="ECO:0007669"/>
    <property type="project" value="UniProtKB-KW"/>
</dbReference>
<dbReference type="EMBL" id="CP119317">
    <property type="protein sequence ID" value="WEK52939.1"/>
    <property type="molecule type" value="Genomic_DNA"/>
</dbReference>
<keyword evidence="4" id="KW-1185">Reference proteome</keyword>
<dbReference type="Pfam" id="PF00271">
    <property type="entry name" value="Helicase_C"/>
    <property type="match status" value="1"/>
</dbReference>
<dbReference type="Gene3D" id="3.40.50.300">
    <property type="entry name" value="P-loop containing nucleotide triphosphate hydrolases"/>
    <property type="match status" value="2"/>
</dbReference>
<dbReference type="InterPro" id="IPR027417">
    <property type="entry name" value="P-loop_NTPase"/>
</dbReference>
<dbReference type="Proteomes" id="UP001178662">
    <property type="component" value="Chromosome"/>
</dbReference>
<evidence type="ECO:0000259" key="1">
    <source>
        <dbReference type="PROSITE" id="PS51192"/>
    </source>
</evidence>
<dbReference type="GO" id="GO:0003677">
    <property type="term" value="F:DNA binding"/>
    <property type="evidence" value="ECO:0007669"/>
    <property type="project" value="InterPro"/>
</dbReference>
<dbReference type="SMART" id="SM00487">
    <property type="entry name" value="DEXDc"/>
    <property type="match status" value="1"/>
</dbReference>
<keyword evidence="3" id="KW-0067">ATP-binding</keyword>
<evidence type="ECO:0000313" key="3">
    <source>
        <dbReference type="EMBL" id="WEK52939.1"/>
    </source>
</evidence>
<dbReference type="PROSITE" id="PS51194">
    <property type="entry name" value="HELICASE_CTER"/>
    <property type="match status" value="1"/>
</dbReference>
<dbReference type="GO" id="GO:0005829">
    <property type="term" value="C:cytosol"/>
    <property type="evidence" value="ECO:0007669"/>
    <property type="project" value="TreeGrafter"/>
</dbReference>
<organism evidence="3 4">
    <name type="scientific">Candidatus Cohnella colombiensis</name>
    <dbReference type="NCBI Taxonomy" id="3121368"/>
    <lineage>
        <taxon>Bacteria</taxon>
        <taxon>Bacillati</taxon>
        <taxon>Bacillota</taxon>
        <taxon>Bacilli</taxon>
        <taxon>Bacillales</taxon>
        <taxon>Paenibacillaceae</taxon>
        <taxon>Cohnella</taxon>
    </lineage>
</organism>
<dbReference type="InterPro" id="IPR014001">
    <property type="entry name" value="Helicase_ATP-bd"/>
</dbReference>
<dbReference type="GO" id="GO:0016787">
    <property type="term" value="F:hydrolase activity"/>
    <property type="evidence" value="ECO:0007669"/>
    <property type="project" value="InterPro"/>
</dbReference>
<dbReference type="GO" id="GO:0005524">
    <property type="term" value="F:ATP binding"/>
    <property type="evidence" value="ECO:0007669"/>
    <property type="project" value="InterPro"/>
</dbReference>
<sequence length="1088" mass="125268">MTELTLPALERVLFKENGKKNIIKQILVPAKKTQLNVSSSDINMVILEDSEQKYCVTIKSSSIPMTYDYVILSKQIPTETNVLDGSLKLERWLRHPRILETYEANEVIESWNDQFDYKVEDVNRNVVGLRRPQLGALHMIMGHFQLPLDIATVVMPTGTGKTETMLSALIANKCKKLLITVPSDALREQISEKFLTLGLLKRFGIVSESALFPIVGVVKEHFKTVEDLRNFFEKCNVVVSTMPLLSDSSKEQLEEMSELISHVFIDEAHHVKAQSWERFRLGFTKEKIVFFTATPFRNDGKRLDGKIIFNFPLLKAQEDGYFKEIEFISVRDYDSSRADLTIAQAAVQRLEEDHKKGLPHILMARCATKERASSIFNIYKEFTMHNPVLIHSTIRNKNEIYQSIINKQHRIIVCVDMLGEGFDLPELKIAAFHDIRKSLPITLQFTGRFTRTKYDEKLGKASFIANIADLNVTEELEELYAKDADWNKILSDISHLKIDSEIKYRELMDGFTKLNNSKIPFQNIRPKLSTVVYKSHGKTWNPYNFYKGIQAYNQIEYKFFDVNRNENIAIFVSAKSLYPEWINHKDIYNLNWDIIVMYWDEKNNLLFINSSDNGSLYKDLAKAVVGKEAQLINHMNVFRALHGINRIRLQNVGLKLFLGRDIRFRMSVGSDVGEALTLAEKQNGQKAFVVGAGYEGGNKVNIGCSYKGRIWTKKEGDLLEFKEWCFNVGEKLVNDELDPNTILRETLIPEKVIIRPPLFPIWIELDSEILQYNEIKYAFIINGTEYNLSTCEISLFEPTLDGDLFFSLNTEDGNVIFELHLFEDILNNTDIKFPNYKTLQVSDEKVEVVYGSQRRSAVDFFDEYLPTIWFADGSSLTGNDYIKLKKRIGLYPTEKIIDFDWSMTDLSKESQGVTPKIADSIQYQMINYLKNEDYEIIYDDDYSGEIADVITMRVQDDVIYVELYHLKFAKGGLVSSRIDNFYEVCGQAQKSGVWKNKDSKEFLTHLLRREPKKKNGVQSSRLEKGTIDDLERILRFAKKKMPMQFKMFIVQPSLSKANPSEDILQLLGVTENFLKETSGIELGVISSK</sequence>
<evidence type="ECO:0000313" key="4">
    <source>
        <dbReference type="Proteomes" id="UP001178662"/>
    </source>
</evidence>
<evidence type="ECO:0000259" key="2">
    <source>
        <dbReference type="PROSITE" id="PS51194"/>
    </source>
</evidence>
<dbReference type="InterPro" id="IPR006935">
    <property type="entry name" value="Helicase/UvrB_N"/>
</dbReference>
<protein>
    <submittedName>
        <fullName evidence="3">DEAD/DEAH box helicase family protein</fullName>
    </submittedName>
</protein>
<dbReference type="SUPFAM" id="SSF52540">
    <property type="entry name" value="P-loop containing nucleoside triphosphate hydrolases"/>
    <property type="match status" value="1"/>
</dbReference>
<keyword evidence="3" id="KW-0547">Nucleotide-binding</keyword>
<dbReference type="CDD" id="cd18785">
    <property type="entry name" value="SF2_C"/>
    <property type="match status" value="1"/>
</dbReference>
<dbReference type="InterPro" id="IPR050742">
    <property type="entry name" value="Helicase_Restrict-Modif_Enz"/>
</dbReference>
<dbReference type="InterPro" id="IPR001650">
    <property type="entry name" value="Helicase_C-like"/>
</dbReference>
<dbReference type="Pfam" id="PF04851">
    <property type="entry name" value="ResIII"/>
    <property type="match status" value="1"/>
</dbReference>
<feature type="domain" description="Helicase C-terminal" evidence="2">
    <location>
        <begin position="342"/>
        <end position="497"/>
    </location>
</feature>
<accession>A0AA95EU08</accession>
<reference evidence="3" key="1">
    <citation type="submission" date="2023-03" db="EMBL/GenBank/DDBJ databases">
        <title>Andean soil-derived lignocellulolytic bacterial consortium as a source of novel taxa and putative plastic-active enzymes.</title>
        <authorList>
            <person name="Diaz-Garcia L."/>
            <person name="Chuvochina M."/>
            <person name="Feuerriegel G."/>
            <person name="Bunk B."/>
            <person name="Sproer C."/>
            <person name="Streit W.R."/>
            <person name="Rodriguez L.M."/>
            <person name="Overmann J."/>
            <person name="Jimenez D.J."/>
        </authorList>
    </citation>
    <scope>NUCLEOTIDE SEQUENCE</scope>
    <source>
        <strain evidence="3">MAG 2441</strain>
    </source>
</reference>
<keyword evidence="3" id="KW-0347">Helicase</keyword>
<gene>
    <name evidence="3" type="ORF">P0Y55_10025</name>
</gene>
<name>A0AA95EU08_9BACL</name>
<proteinExistence type="predicted"/>
<dbReference type="PANTHER" id="PTHR47396:SF1">
    <property type="entry name" value="ATP-DEPENDENT HELICASE IRC3-RELATED"/>
    <property type="match status" value="1"/>
</dbReference>
<dbReference type="CDD" id="cd17926">
    <property type="entry name" value="DEXHc_RE"/>
    <property type="match status" value="1"/>
</dbReference>
<dbReference type="PANTHER" id="PTHR47396">
    <property type="entry name" value="TYPE I RESTRICTION ENZYME ECOKI R PROTEIN"/>
    <property type="match status" value="1"/>
</dbReference>
<dbReference type="AlphaFoldDB" id="A0AA95EU08"/>
<dbReference type="PROSITE" id="PS51192">
    <property type="entry name" value="HELICASE_ATP_BIND_1"/>
    <property type="match status" value="1"/>
</dbReference>
<feature type="domain" description="Helicase ATP-binding" evidence="1">
    <location>
        <begin position="142"/>
        <end position="313"/>
    </location>
</feature>